<feature type="non-terminal residue" evidence="1">
    <location>
        <position position="1"/>
    </location>
</feature>
<evidence type="ECO:0000313" key="1">
    <source>
        <dbReference type="EMBL" id="MEF3119581.1"/>
    </source>
</evidence>
<evidence type="ECO:0000313" key="2">
    <source>
        <dbReference type="Proteomes" id="UP001348265"/>
    </source>
</evidence>
<keyword evidence="2" id="KW-1185">Reference proteome</keyword>
<sequence>SKEPHPPAAAGGRGINISGVDFWHAVEFSRNGRFLCACFTRLSGRFPSVLRFRPYQILAVLISAGAFRPFSFFAVPTLPDPFGVSAFRFRPLLERGGRPAFAFRPFRPYHIRFSFRASGEGSWSVRM</sequence>
<protein>
    <submittedName>
        <fullName evidence="1">Uncharacterized protein</fullName>
    </submittedName>
</protein>
<name>A0ABU7X735_9ACTN</name>
<dbReference type="RefSeq" id="WP_331790308.1">
    <property type="nucleotide sequence ID" value="NZ_JAVFKM010000057.1"/>
</dbReference>
<dbReference type="EMBL" id="JAVFKM010000057">
    <property type="protein sequence ID" value="MEF3119581.1"/>
    <property type="molecule type" value="Genomic_DNA"/>
</dbReference>
<proteinExistence type="predicted"/>
<dbReference type="Proteomes" id="UP001348265">
    <property type="component" value="Unassembled WGS sequence"/>
</dbReference>
<reference evidence="1 2" key="1">
    <citation type="submission" date="2023-08" db="EMBL/GenBank/DDBJ databases">
        <authorList>
            <person name="Sharma P."/>
            <person name="Verma V."/>
            <person name="Mohan M.K."/>
            <person name="Dubey A.K."/>
        </authorList>
    </citation>
    <scope>NUCLEOTIDE SEQUENCE [LARGE SCALE GENOMIC DNA]</scope>
    <source>
        <strain evidence="1 2">ADP4</strain>
    </source>
</reference>
<gene>
    <name evidence="1" type="ORF">RB636_41275</name>
</gene>
<accession>A0ABU7X735</accession>
<comment type="caution">
    <text evidence="1">The sequence shown here is derived from an EMBL/GenBank/DDBJ whole genome shotgun (WGS) entry which is preliminary data.</text>
</comment>
<organism evidence="1 2">
    <name type="scientific">Streptomyces chrestomyceticus</name>
    <dbReference type="NCBI Taxonomy" id="68185"/>
    <lineage>
        <taxon>Bacteria</taxon>
        <taxon>Bacillati</taxon>
        <taxon>Actinomycetota</taxon>
        <taxon>Actinomycetes</taxon>
        <taxon>Kitasatosporales</taxon>
        <taxon>Streptomycetaceae</taxon>
        <taxon>Streptomyces</taxon>
    </lineage>
</organism>